<dbReference type="STRING" id="35756.GCA_001044155_01122"/>
<evidence type="ECO:0000313" key="2">
    <source>
        <dbReference type="Proteomes" id="UP000254467"/>
    </source>
</evidence>
<dbReference type="EMBL" id="UFXQ01000001">
    <property type="protein sequence ID" value="STC69368.1"/>
    <property type="molecule type" value="Genomic_DNA"/>
</dbReference>
<accession>A0A376CNZ0</accession>
<dbReference type="SUPFAM" id="SSF159941">
    <property type="entry name" value="MM3350-like"/>
    <property type="match status" value="1"/>
</dbReference>
<dbReference type="AlphaFoldDB" id="A0A376CNZ0"/>
<reference evidence="1 2" key="1">
    <citation type="submission" date="2018-06" db="EMBL/GenBank/DDBJ databases">
        <authorList>
            <consortium name="Pathogen Informatics"/>
            <person name="Doyle S."/>
        </authorList>
    </citation>
    <scope>NUCLEOTIDE SEQUENCE [LARGE SCALE GENOMIC DNA]</scope>
    <source>
        <strain evidence="1 2">NCTC11862</strain>
    </source>
</reference>
<dbReference type="InterPro" id="IPR024047">
    <property type="entry name" value="MM3350-like_sf"/>
</dbReference>
<organism evidence="1 2">
    <name type="scientific">Corynebacterium pilosum</name>
    <dbReference type="NCBI Taxonomy" id="35756"/>
    <lineage>
        <taxon>Bacteria</taxon>
        <taxon>Bacillati</taxon>
        <taxon>Actinomycetota</taxon>
        <taxon>Actinomycetes</taxon>
        <taxon>Mycobacteriales</taxon>
        <taxon>Corynebacteriaceae</taxon>
        <taxon>Corynebacterium</taxon>
    </lineage>
</organism>
<proteinExistence type="predicted"/>
<gene>
    <name evidence="1" type="ORF">NCTC11862_01153</name>
</gene>
<dbReference type="Proteomes" id="UP000254467">
    <property type="component" value="Unassembled WGS sequence"/>
</dbReference>
<protein>
    <submittedName>
        <fullName evidence="1">Uncharacterized protein</fullName>
    </submittedName>
</protein>
<name>A0A376CNZ0_9CORY</name>
<evidence type="ECO:0000313" key="1">
    <source>
        <dbReference type="EMBL" id="STC69368.1"/>
    </source>
</evidence>
<dbReference type="RefSeq" id="WP_018582498.1">
    <property type="nucleotide sequence ID" value="NZ_LDYD01000006.1"/>
</dbReference>
<keyword evidence="2" id="KW-1185">Reference proteome</keyword>
<dbReference type="OrthoDB" id="4426135at2"/>
<sequence length="311" mass="33957">MSRFTPLHLKPGESRDRIVNNVIDLAARRVARGAGPHTLLVRAEITANGEHVIRHIGVDESTTLDCMRRVLAAAFNLPKEPAPARFTLGRDDDCPLEPGMPLGSLLLRPGDHLHFYYGLLRFTVYLGDRWLRDEATPRHLCVGGIGELAGCGFDLPGINAALVDERVVDSVLESARPDVRDLIERAKIFDFIPLLQAMDLDRHVELDSPIESALESLPQEADPIEVDAFWSTVLGLSCLAADELTDTVIEETMDALGWTTDSGDGITAADAKQLCTRSLETLSSIGAYGATAVAPVDRLDLYRGLLRNSQP</sequence>